<dbReference type="AlphaFoldDB" id="A0A0B3Z808"/>
<dbReference type="OrthoDB" id="5589278at2"/>
<proteinExistence type="predicted"/>
<dbReference type="Proteomes" id="UP000031197">
    <property type="component" value="Unassembled WGS sequence"/>
</dbReference>
<dbReference type="EMBL" id="JWLW01000012">
    <property type="protein sequence ID" value="KHT54440.1"/>
    <property type="molecule type" value="Genomic_DNA"/>
</dbReference>
<evidence type="ECO:0000313" key="1">
    <source>
        <dbReference type="EMBL" id="KHT54440.1"/>
    </source>
</evidence>
<dbReference type="InterPro" id="IPR021248">
    <property type="entry name" value="DUF2787"/>
</dbReference>
<dbReference type="PANTHER" id="PTHR38978:SF2">
    <property type="entry name" value="DUF2787 DOMAIN-CONTAINING PROTEIN"/>
    <property type="match status" value="1"/>
</dbReference>
<evidence type="ECO:0000313" key="2">
    <source>
        <dbReference type="Proteomes" id="UP000031197"/>
    </source>
</evidence>
<dbReference type="RefSeq" id="WP_039219055.1">
    <property type="nucleotide sequence ID" value="NZ_JWLW01000012.1"/>
</dbReference>
<name>A0A0B3Z808_9ALTE</name>
<keyword evidence="2" id="KW-1185">Reference proteome</keyword>
<sequence length="136" mass="15668">MNIQYKELALPVSKRFSNAIAELLTQHQITGDSITINFRDPNYSAESGGFHPVEMRLEKYGDTWQFCYITDFTYVGIGPFAELAKDLDFDFQAGVFQNLHGLFPIEVALDIYQIWEGNFLHYWQALNVFTIQISSD</sequence>
<gene>
    <name evidence="1" type="ORF">RJ41_07960</name>
</gene>
<reference evidence="1 2" key="1">
    <citation type="submission" date="2014-12" db="EMBL/GenBank/DDBJ databases">
        <title>Genome sequencing of Alteromonas marina AD001.</title>
        <authorList>
            <person name="Adrian T.G.S."/>
            <person name="Chan K.G."/>
        </authorList>
    </citation>
    <scope>NUCLEOTIDE SEQUENCE [LARGE SCALE GENOMIC DNA]</scope>
    <source>
        <strain evidence="1 2">AD001</strain>
    </source>
</reference>
<organism evidence="1 2">
    <name type="scientific">Alteromonas marina</name>
    <dbReference type="NCBI Taxonomy" id="203795"/>
    <lineage>
        <taxon>Bacteria</taxon>
        <taxon>Pseudomonadati</taxon>
        <taxon>Pseudomonadota</taxon>
        <taxon>Gammaproteobacteria</taxon>
        <taxon>Alteromonadales</taxon>
        <taxon>Alteromonadaceae</taxon>
        <taxon>Alteromonas/Salinimonas group</taxon>
        <taxon>Alteromonas</taxon>
    </lineage>
</organism>
<comment type="caution">
    <text evidence="1">The sequence shown here is derived from an EMBL/GenBank/DDBJ whole genome shotgun (WGS) entry which is preliminary data.</text>
</comment>
<accession>A0A0B3Z808</accession>
<evidence type="ECO:0008006" key="3">
    <source>
        <dbReference type="Google" id="ProtNLM"/>
    </source>
</evidence>
<dbReference type="Pfam" id="PF10980">
    <property type="entry name" value="DUF2787"/>
    <property type="match status" value="1"/>
</dbReference>
<dbReference type="Gene3D" id="3.10.450.430">
    <property type="entry name" value="Protein of unknown function DUF2787"/>
    <property type="match status" value="1"/>
</dbReference>
<dbReference type="PANTHER" id="PTHR38978">
    <property type="entry name" value="DUF2787 DOMAIN-CONTAINING PROTEIN"/>
    <property type="match status" value="1"/>
</dbReference>
<protein>
    <recommendedName>
        <fullName evidence="3">DUF2787 domain-containing protein</fullName>
    </recommendedName>
</protein>